<dbReference type="KEGG" id="mlr:MELLADRAFT_89668"/>
<evidence type="ECO:0000256" key="1">
    <source>
        <dbReference type="SAM" id="MobiDB-lite"/>
    </source>
</evidence>
<sequence length="431" mass="48778">MPSHSQRYRPYNRNRAATSQASPQDQRSSPHKSPGSRASTRTRSHWNRQSTEDLDNHNSQNLPQTDSRKDTFDQDDLDLFNGGSGDDTYDGSNNRSYKPNGHDGDGDGSGDRSDGEGDGSQDRSDDNRDGSEDRSDDKHDGSEDRSDDNQTITSRTRSQMQLNSTSRETAVPYHMTGAQSQSFDCVATWADLHEDGRILGQKLCNVTGSEEQFHACMVATLSMRQEMVILSNQLEEIKRQVSRIPRGGCDWKDQDHSELKAFVRSIAKKRIMDGDVQAYTAKENKVINEDPLPFCLYGKVMSDILGKPTDWKKEYLPPRYGKDPDNKSSRAFNSLVNTALKEIRKEFETILLQNIKLPDRKAPRVDAAVPVLDSVIVKLYQKEHGVSGQVLVPKEVLDKVGYLRSSRYAWLRMQAIHWGINRNDNKFKYGQ</sequence>
<dbReference type="InParanoid" id="F4RU61"/>
<dbReference type="VEuPathDB" id="FungiDB:MELLADRAFT_89668"/>
<protein>
    <submittedName>
        <fullName evidence="2">Uncharacterized protein</fullName>
    </submittedName>
</protein>
<dbReference type="HOGENOM" id="CLU_034672_0_0_1"/>
<proteinExistence type="predicted"/>
<dbReference type="GeneID" id="18935277"/>
<evidence type="ECO:0000313" key="3">
    <source>
        <dbReference type="Proteomes" id="UP000001072"/>
    </source>
</evidence>
<dbReference type="Proteomes" id="UP000001072">
    <property type="component" value="Unassembled WGS sequence"/>
</dbReference>
<evidence type="ECO:0000313" key="2">
    <source>
        <dbReference type="EMBL" id="EGG04122.1"/>
    </source>
</evidence>
<reference evidence="3" key="1">
    <citation type="journal article" date="2011" name="Proc. Natl. Acad. Sci. U.S.A.">
        <title>Obligate biotrophy features unraveled by the genomic analysis of rust fungi.</title>
        <authorList>
            <person name="Duplessis S."/>
            <person name="Cuomo C.A."/>
            <person name="Lin Y.-C."/>
            <person name="Aerts A."/>
            <person name="Tisserant E."/>
            <person name="Veneault-Fourrey C."/>
            <person name="Joly D.L."/>
            <person name="Hacquard S."/>
            <person name="Amselem J."/>
            <person name="Cantarel B.L."/>
            <person name="Chiu R."/>
            <person name="Coutinho P.M."/>
            <person name="Feau N."/>
            <person name="Field M."/>
            <person name="Frey P."/>
            <person name="Gelhaye E."/>
            <person name="Goldberg J."/>
            <person name="Grabherr M.G."/>
            <person name="Kodira C.D."/>
            <person name="Kohler A."/>
            <person name="Kuees U."/>
            <person name="Lindquist E.A."/>
            <person name="Lucas S.M."/>
            <person name="Mago R."/>
            <person name="Mauceli E."/>
            <person name="Morin E."/>
            <person name="Murat C."/>
            <person name="Pangilinan J.L."/>
            <person name="Park R."/>
            <person name="Pearson M."/>
            <person name="Quesneville H."/>
            <person name="Rouhier N."/>
            <person name="Sakthikumar S."/>
            <person name="Salamov A.A."/>
            <person name="Schmutz J."/>
            <person name="Selles B."/>
            <person name="Shapiro H."/>
            <person name="Tanguay P."/>
            <person name="Tuskan G.A."/>
            <person name="Henrissat B."/>
            <person name="Van de Peer Y."/>
            <person name="Rouze P."/>
            <person name="Ellis J.G."/>
            <person name="Dodds P.N."/>
            <person name="Schein J.E."/>
            <person name="Zhong S."/>
            <person name="Hamelin R.C."/>
            <person name="Grigoriev I.V."/>
            <person name="Szabo L.J."/>
            <person name="Martin F."/>
        </authorList>
    </citation>
    <scope>NUCLEOTIDE SEQUENCE [LARGE SCALE GENOMIC DNA]</scope>
    <source>
        <strain evidence="3">98AG31 / pathotype 3-4-7</strain>
    </source>
</reference>
<keyword evidence="3" id="KW-1185">Reference proteome</keyword>
<name>F4RU61_MELLP</name>
<feature type="compositionally biased region" description="Basic residues" evidence="1">
    <location>
        <begin position="1"/>
        <end position="12"/>
    </location>
</feature>
<feature type="compositionally biased region" description="Polar residues" evidence="1">
    <location>
        <begin position="149"/>
        <end position="168"/>
    </location>
</feature>
<organism evidence="3">
    <name type="scientific">Melampsora larici-populina (strain 98AG31 / pathotype 3-4-7)</name>
    <name type="common">Poplar leaf rust fungus</name>
    <dbReference type="NCBI Taxonomy" id="747676"/>
    <lineage>
        <taxon>Eukaryota</taxon>
        <taxon>Fungi</taxon>
        <taxon>Dikarya</taxon>
        <taxon>Basidiomycota</taxon>
        <taxon>Pucciniomycotina</taxon>
        <taxon>Pucciniomycetes</taxon>
        <taxon>Pucciniales</taxon>
        <taxon>Melampsoraceae</taxon>
        <taxon>Melampsora</taxon>
    </lineage>
</organism>
<feature type="region of interest" description="Disordered" evidence="1">
    <location>
        <begin position="1"/>
        <end position="168"/>
    </location>
</feature>
<dbReference type="EMBL" id="GL883120">
    <property type="protein sequence ID" value="EGG04122.1"/>
    <property type="molecule type" value="Genomic_DNA"/>
</dbReference>
<gene>
    <name evidence="2" type="ORF">MELLADRAFT_89668</name>
</gene>
<dbReference type="RefSeq" id="XP_007412583.1">
    <property type="nucleotide sequence ID" value="XM_007412521.1"/>
</dbReference>
<feature type="compositionally biased region" description="Basic and acidic residues" evidence="1">
    <location>
        <begin position="100"/>
        <end position="148"/>
    </location>
</feature>
<dbReference type="AlphaFoldDB" id="F4RU61"/>
<accession>F4RU61</accession>
<feature type="compositionally biased region" description="Polar residues" evidence="1">
    <location>
        <begin position="15"/>
        <end position="27"/>
    </location>
</feature>